<proteinExistence type="predicted"/>
<evidence type="ECO:0000313" key="2">
    <source>
        <dbReference type="EMBL" id="WRT70020.1"/>
    </source>
</evidence>
<dbReference type="Proteomes" id="UP001329825">
    <property type="component" value="Chromosome 10"/>
</dbReference>
<gene>
    <name evidence="2" type="ORF">IL334_007013</name>
</gene>
<feature type="region of interest" description="Disordered" evidence="1">
    <location>
        <begin position="156"/>
        <end position="175"/>
    </location>
</feature>
<dbReference type="GeneID" id="87959143"/>
<dbReference type="RefSeq" id="XP_062794759.1">
    <property type="nucleotide sequence ID" value="XM_062938708.1"/>
</dbReference>
<evidence type="ECO:0000256" key="1">
    <source>
        <dbReference type="SAM" id="MobiDB-lite"/>
    </source>
</evidence>
<organism evidence="2 3">
    <name type="scientific">Kwoniella shivajii</name>
    <dbReference type="NCBI Taxonomy" id="564305"/>
    <lineage>
        <taxon>Eukaryota</taxon>
        <taxon>Fungi</taxon>
        <taxon>Dikarya</taxon>
        <taxon>Basidiomycota</taxon>
        <taxon>Agaricomycotina</taxon>
        <taxon>Tremellomycetes</taxon>
        <taxon>Tremellales</taxon>
        <taxon>Cryptococcaceae</taxon>
        <taxon>Kwoniella</taxon>
    </lineage>
</organism>
<reference evidence="2 3" key="1">
    <citation type="submission" date="2024-01" db="EMBL/GenBank/DDBJ databases">
        <title>Comparative genomics of Cryptococcus and Kwoniella reveals pathogenesis evolution and contrasting modes of karyotype evolution via chromosome fusion or intercentromeric recombination.</title>
        <authorList>
            <person name="Coelho M.A."/>
            <person name="David-Palma M."/>
            <person name="Shea T."/>
            <person name="Bowers K."/>
            <person name="McGinley-Smith S."/>
            <person name="Mohammad A.W."/>
            <person name="Gnirke A."/>
            <person name="Yurkov A.M."/>
            <person name="Nowrousian M."/>
            <person name="Sun S."/>
            <person name="Cuomo C.A."/>
            <person name="Heitman J."/>
        </authorList>
    </citation>
    <scope>NUCLEOTIDE SEQUENCE [LARGE SCALE GENOMIC DNA]</scope>
    <source>
        <strain evidence="2">CBS 11374</strain>
    </source>
</reference>
<accession>A0ABZ1D7Z3</accession>
<evidence type="ECO:0000313" key="3">
    <source>
        <dbReference type="Proteomes" id="UP001329825"/>
    </source>
</evidence>
<name>A0ABZ1D7Z3_9TREE</name>
<keyword evidence="3" id="KW-1185">Reference proteome</keyword>
<sequence length="432" mass="47787">MVQAPTQNHHQVSSQSRDPYLDFLDGSLIPSLPIAGGRVGHQELMGMGLGMNRPPQPIIVSPPNPQLPYAGLPYTRPPPQQGNNGLPPRISSGGLQPGMVIRSSSEGKKPHPPYISGMRGHMQTHSISNVRTSPDEVENKSERPLLKRSGSFGQLAASDFRKGPTGKYGHGHGRTASESTIIDIPHSLIPCSGHDPHPDKRRTTNLHHSISDSAVRSTPLNTHNPSLSDSEINGIRLGSMKDTPPITYLLDILHSLIPPERSLNSPPPSSDSRILHPLSILTPMSIILEALVIERTILQSQSQDQDQNQEEDCCIIQLPLLINATSFHLEQGELDWSIMRWYILTLGQLLNNLLPFLQEIELKESGLSKQDEEMINDLMKSIRAYVGKMKKVFGEIAGLYVDNYSFIRGFWSEEGMKDGAQEVGRWGDWFDA</sequence>
<protein>
    <submittedName>
        <fullName evidence="2">Uncharacterized protein</fullName>
    </submittedName>
</protein>
<dbReference type="EMBL" id="CP141890">
    <property type="protein sequence ID" value="WRT70020.1"/>
    <property type="molecule type" value="Genomic_DNA"/>
</dbReference>